<evidence type="ECO:0000313" key="5">
    <source>
        <dbReference type="Proteomes" id="UP000235965"/>
    </source>
</evidence>
<evidence type="ECO:0000256" key="1">
    <source>
        <dbReference type="ARBA" id="ARBA00008846"/>
    </source>
</evidence>
<dbReference type="Pfam" id="PF00071">
    <property type="entry name" value="Ras"/>
    <property type="match status" value="1"/>
</dbReference>
<dbReference type="GO" id="GO:0005525">
    <property type="term" value="F:GTP binding"/>
    <property type="evidence" value="ECO:0007669"/>
    <property type="project" value="InterPro"/>
</dbReference>
<dbReference type="FunFam" id="3.40.50.300:FF:000664">
    <property type="entry name" value="Uncharacterized protein, isoform B"/>
    <property type="match status" value="1"/>
</dbReference>
<gene>
    <name evidence="4" type="ORF">B7P43_G17630</name>
</gene>
<dbReference type="SMART" id="SM00174">
    <property type="entry name" value="RHO"/>
    <property type="match status" value="1"/>
</dbReference>
<dbReference type="SMART" id="SM00173">
    <property type="entry name" value="RAS"/>
    <property type="match status" value="1"/>
</dbReference>
<sequence>MRARARSAIYVKCGRRVAAVAMTAACVRPGLTDFISRISEGDDSEEMTVAMLEDKLIPHTQHHIRSFRRRSSEYHSRRVTTPVSPSVPRRRSSSIAVARQAPLMVEHQRPWGHISPRSVSPRGGRQTASLGGSSGYRARTASMPAVPRNRPMLGQLRRCEEMDYQQEEYYRVRSFSITPNGIFNLGDSFKSRRSRSINSVSSTGSSHSDVSLPPRERLPSNEAHDSTPPRYKVAMLGASGVGKTALTCQFTTSDYICAYDTSLDEEFGRKSVSVMLDGQETELEIVDHPASEMSVEGYCATYNPDVFVVVYSVVDQKSLKVAEDILLFLWKGDYVASRGVILAGNKADLERKREVPMSVGRKLANSCGCKFIETSSGLDHNVDELLVGILAQVQLNPWRDCNKLSKKKKQKARMGSGHRVLKNLLGIKRKSRSCENLFVL</sequence>
<feature type="region of interest" description="Disordered" evidence="3">
    <location>
        <begin position="112"/>
        <end position="139"/>
    </location>
</feature>
<evidence type="ECO:0000313" key="4">
    <source>
        <dbReference type="EMBL" id="PNF39235.1"/>
    </source>
</evidence>
<dbReference type="GO" id="GO:0005246">
    <property type="term" value="F:calcium channel regulator activity"/>
    <property type="evidence" value="ECO:0007669"/>
    <property type="project" value="TreeGrafter"/>
</dbReference>
<evidence type="ECO:0000256" key="2">
    <source>
        <dbReference type="ARBA" id="ARBA00022553"/>
    </source>
</evidence>
<dbReference type="InterPro" id="IPR001806">
    <property type="entry name" value="Small_GTPase"/>
</dbReference>
<feature type="region of interest" description="Disordered" evidence="3">
    <location>
        <begin position="196"/>
        <end position="229"/>
    </location>
</feature>
<dbReference type="PANTHER" id="PTHR45775:SF6">
    <property type="entry name" value="RAD, GEM_KIR FAMILY MEMBER 2, ISOFORM C"/>
    <property type="match status" value="1"/>
</dbReference>
<dbReference type="PRINTS" id="PR00449">
    <property type="entry name" value="RASTRNSFRMNG"/>
</dbReference>
<dbReference type="Gene3D" id="3.40.50.300">
    <property type="entry name" value="P-loop containing nucleotide triphosphate hydrolases"/>
    <property type="match status" value="1"/>
</dbReference>
<evidence type="ECO:0008006" key="6">
    <source>
        <dbReference type="Google" id="ProtNLM"/>
    </source>
</evidence>
<dbReference type="AlphaFoldDB" id="A0A2J7REH1"/>
<feature type="compositionally biased region" description="Low complexity" evidence="3">
    <location>
        <begin position="196"/>
        <end position="211"/>
    </location>
</feature>
<comment type="caution">
    <text evidence="4">The sequence shown here is derived from an EMBL/GenBank/DDBJ whole genome shotgun (WGS) entry which is preliminary data.</text>
</comment>
<dbReference type="PROSITE" id="PS51419">
    <property type="entry name" value="RAB"/>
    <property type="match status" value="1"/>
</dbReference>
<dbReference type="STRING" id="105785.A0A2J7REH1"/>
<evidence type="ECO:0000256" key="3">
    <source>
        <dbReference type="SAM" id="MobiDB-lite"/>
    </source>
</evidence>
<name>A0A2J7REH1_9NEOP</name>
<dbReference type="InParanoid" id="A0A2J7REH1"/>
<keyword evidence="5" id="KW-1185">Reference proteome</keyword>
<accession>A0A2J7REH1</accession>
<dbReference type="PROSITE" id="PS51421">
    <property type="entry name" value="RAS"/>
    <property type="match status" value="1"/>
</dbReference>
<organism evidence="4 5">
    <name type="scientific">Cryptotermes secundus</name>
    <dbReference type="NCBI Taxonomy" id="105785"/>
    <lineage>
        <taxon>Eukaryota</taxon>
        <taxon>Metazoa</taxon>
        <taxon>Ecdysozoa</taxon>
        <taxon>Arthropoda</taxon>
        <taxon>Hexapoda</taxon>
        <taxon>Insecta</taxon>
        <taxon>Pterygota</taxon>
        <taxon>Neoptera</taxon>
        <taxon>Polyneoptera</taxon>
        <taxon>Dictyoptera</taxon>
        <taxon>Blattodea</taxon>
        <taxon>Blattoidea</taxon>
        <taxon>Termitoidae</taxon>
        <taxon>Kalotermitidae</taxon>
        <taxon>Cryptotermitinae</taxon>
        <taxon>Cryptotermes</taxon>
    </lineage>
</organism>
<dbReference type="InterPro" id="IPR051641">
    <property type="entry name" value="RGK_GTP-binding_reg"/>
</dbReference>
<dbReference type="EMBL" id="NEVH01004981">
    <property type="protein sequence ID" value="PNF39235.1"/>
    <property type="molecule type" value="Genomic_DNA"/>
</dbReference>
<dbReference type="PANTHER" id="PTHR45775">
    <property type="entry name" value="RAD, GEM/KIR FAMILY MEMBER 2, ISOFORM C"/>
    <property type="match status" value="1"/>
</dbReference>
<dbReference type="InterPro" id="IPR027417">
    <property type="entry name" value="P-loop_NTPase"/>
</dbReference>
<dbReference type="OrthoDB" id="5239715at2759"/>
<feature type="compositionally biased region" description="Basic and acidic residues" evidence="3">
    <location>
        <begin position="214"/>
        <end position="227"/>
    </location>
</feature>
<feature type="region of interest" description="Disordered" evidence="3">
    <location>
        <begin position="63"/>
        <end position="94"/>
    </location>
</feature>
<proteinExistence type="inferred from homology"/>
<keyword evidence="2" id="KW-0597">Phosphoprotein</keyword>
<dbReference type="GO" id="GO:0003924">
    <property type="term" value="F:GTPase activity"/>
    <property type="evidence" value="ECO:0007669"/>
    <property type="project" value="InterPro"/>
</dbReference>
<protein>
    <recommendedName>
        <fullName evidence="6">GTP-binding protein REM 1</fullName>
    </recommendedName>
</protein>
<dbReference type="Proteomes" id="UP000235965">
    <property type="component" value="Unassembled WGS sequence"/>
</dbReference>
<dbReference type="SMART" id="SM00175">
    <property type="entry name" value="RAB"/>
    <property type="match status" value="1"/>
</dbReference>
<dbReference type="GO" id="GO:0005886">
    <property type="term" value="C:plasma membrane"/>
    <property type="evidence" value="ECO:0007669"/>
    <property type="project" value="TreeGrafter"/>
</dbReference>
<reference evidence="4 5" key="1">
    <citation type="submission" date="2017-12" db="EMBL/GenBank/DDBJ databases">
        <title>Hemimetabolous genomes reveal molecular basis of termite eusociality.</title>
        <authorList>
            <person name="Harrison M.C."/>
            <person name="Jongepier E."/>
            <person name="Robertson H.M."/>
            <person name="Arning N."/>
            <person name="Bitard-Feildel T."/>
            <person name="Chao H."/>
            <person name="Childers C.P."/>
            <person name="Dinh H."/>
            <person name="Doddapaneni H."/>
            <person name="Dugan S."/>
            <person name="Gowin J."/>
            <person name="Greiner C."/>
            <person name="Han Y."/>
            <person name="Hu H."/>
            <person name="Hughes D.S.T."/>
            <person name="Huylmans A.-K."/>
            <person name="Kemena C."/>
            <person name="Kremer L.P.M."/>
            <person name="Lee S.L."/>
            <person name="Lopez-Ezquerra A."/>
            <person name="Mallet L."/>
            <person name="Monroy-Kuhn J.M."/>
            <person name="Moser A."/>
            <person name="Murali S.C."/>
            <person name="Muzny D.M."/>
            <person name="Otani S."/>
            <person name="Piulachs M.-D."/>
            <person name="Poelchau M."/>
            <person name="Qu J."/>
            <person name="Schaub F."/>
            <person name="Wada-Katsumata A."/>
            <person name="Worley K.C."/>
            <person name="Xie Q."/>
            <person name="Ylla G."/>
            <person name="Poulsen M."/>
            <person name="Gibbs R.A."/>
            <person name="Schal C."/>
            <person name="Richards S."/>
            <person name="Belles X."/>
            <person name="Korb J."/>
            <person name="Bornberg-Bauer E."/>
        </authorList>
    </citation>
    <scope>NUCLEOTIDE SEQUENCE [LARGE SCALE GENOMIC DNA]</scope>
    <source>
        <tissue evidence="4">Whole body</tissue>
    </source>
</reference>
<comment type="similarity">
    <text evidence="1">Belongs to the small GTPase superfamily. RGK family.</text>
</comment>
<dbReference type="SUPFAM" id="SSF52540">
    <property type="entry name" value="P-loop containing nucleoside triphosphate hydrolases"/>
    <property type="match status" value="1"/>
</dbReference>